<feature type="signal peptide" evidence="1">
    <location>
        <begin position="1"/>
        <end position="22"/>
    </location>
</feature>
<dbReference type="Pfam" id="PF12867">
    <property type="entry name" value="DinB_2"/>
    <property type="match status" value="1"/>
</dbReference>
<feature type="domain" description="DinB-like" evidence="2">
    <location>
        <begin position="240"/>
        <end position="343"/>
    </location>
</feature>
<name>A0A517NPV0_9BACT</name>
<evidence type="ECO:0000259" key="2">
    <source>
        <dbReference type="Pfam" id="PF12867"/>
    </source>
</evidence>
<keyword evidence="1" id="KW-0732">Signal</keyword>
<evidence type="ECO:0000313" key="3">
    <source>
        <dbReference type="EMBL" id="QDT09137.1"/>
    </source>
</evidence>
<accession>A0A517NPV0</accession>
<sequence precursor="true">MSRQISFIALFLSCIVASVAHAESGDPVALIRLPGGGIKVESMGGLSVVLARDVQSAAVTLPSVILVHSAADQKVDSPHVLLQIDGQLNLNHVWDRMPNADTPTWKPATENVQPSDNAFLVQGASEFGLIEVDGVRIAIVSSAKLGKERLDKIRHCDALVAFGTEAQETLKLAKQAAAKRLVVGPEMKIDGATTWAGNTMPLSAKATQEAEVQVITLGEESVVLSNEITDLIERKEASCRASQKVFAELSVQQMNFRPANGSHTPRWNAEHMMGRELLFFSQIFHAKDATIPVIDLNPKQMPPDYQAKHPDWTGAEEARQMERVTAYVRRYSYLLKDMPLDEKAPSSRWAPRGLLKQMDRHYSEHTANVKLKFKLPGWPQK</sequence>
<reference evidence="3 4" key="1">
    <citation type="submission" date="2019-02" db="EMBL/GenBank/DDBJ databases">
        <title>Deep-cultivation of Planctomycetes and their phenomic and genomic characterization uncovers novel biology.</title>
        <authorList>
            <person name="Wiegand S."/>
            <person name="Jogler M."/>
            <person name="Boedeker C."/>
            <person name="Pinto D."/>
            <person name="Vollmers J."/>
            <person name="Rivas-Marin E."/>
            <person name="Kohn T."/>
            <person name="Peeters S.H."/>
            <person name="Heuer A."/>
            <person name="Rast P."/>
            <person name="Oberbeckmann S."/>
            <person name="Bunk B."/>
            <person name="Jeske O."/>
            <person name="Meyerdierks A."/>
            <person name="Storesund J.E."/>
            <person name="Kallscheuer N."/>
            <person name="Luecker S."/>
            <person name="Lage O.M."/>
            <person name="Pohl T."/>
            <person name="Merkel B.J."/>
            <person name="Hornburger P."/>
            <person name="Mueller R.-W."/>
            <person name="Bruemmer F."/>
            <person name="Labrenz M."/>
            <person name="Spormann A.M."/>
            <person name="Op den Camp H."/>
            <person name="Overmann J."/>
            <person name="Amann R."/>
            <person name="Jetten M.S.M."/>
            <person name="Mascher T."/>
            <person name="Medema M.H."/>
            <person name="Devos D.P."/>
            <person name="Kaster A.-K."/>
            <person name="Ovreas L."/>
            <person name="Rohde M."/>
            <person name="Galperin M.Y."/>
            <person name="Jogler C."/>
        </authorList>
    </citation>
    <scope>NUCLEOTIDE SEQUENCE [LARGE SCALE GENOMIC DNA]</scope>
    <source>
        <strain evidence="3 4">K23_9</strain>
    </source>
</reference>
<protein>
    <recommendedName>
        <fullName evidence="2">DinB-like domain-containing protein</fullName>
    </recommendedName>
</protein>
<feature type="chain" id="PRO_5021904615" description="DinB-like domain-containing protein" evidence="1">
    <location>
        <begin position="23"/>
        <end position="381"/>
    </location>
</feature>
<dbReference type="Gene3D" id="1.20.120.450">
    <property type="entry name" value="dinb family like domain"/>
    <property type="match status" value="1"/>
</dbReference>
<evidence type="ECO:0000256" key="1">
    <source>
        <dbReference type="SAM" id="SignalP"/>
    </source>
</evidence>
<dbReference type="Proteomes" id="UP000319817">
    <property type="component" value="Chromosome"/>
</dbReference>
<dbReference type="AlphaFoldDB" id="A0A517NPV0"/>
<dbReference type="InterPro" id="IPR034660">
    <property type="entry name" value="DinB/YfiT-like"/>
</dbReference>
<dbReference type="RefSeq" id="WP_419189698.1">
    <property type="nucleotide sequence ID" value="NZ_CP036526.1"/>
</dbReference>
<gene>
    <name evidence="3" type="ORF">K239x_10820</name>
</gene>
<dbReference type="InterPro" id="IPR024775">
    <property type="entry name" value="DinB-like"/>
</dbReference>
<dbReference type="EMBL" id="CP036526">
    <property type="protein sequence ID" value="QDT09137.1"/>
    <property type="molecule type" value="Genomic_DNA"/>
</dbReference>
<dbReference type="SUPFAM" id="SSF109854">
    <property type="entry name" value="DinB/YfiT-like putative metalloenzymes"/>
    <property type="match status" value="1"/>
</dbReference>
<organism evidence="3 4">
    <name type="scientific">Stieleria marina</name>
    <dbReference type="NCBI Taxonomy" id="1930275"/>
    <lineage>
        <taxon>Bacteria</taxon>
        <taxon>Pseudomonadati</taxon>
        <taxon>Planctomycetota</taxon>
        <taxon>Planctomycetia</taxon>
        <taxon>Pirellulales</taxon>
        <taxon>Pirellulaceae</taxon>
        <taxon>Stieleria</taxon>
    </lineage>
</organism>
<proteinExistence type="predicted"/>
<keyword evidence="4" id="KW-1185">Reference proteome</keyword>
<evidence type="ECO:0000313" key="4">
    <source>
        <dbReference type="Proteomes" id="UP000319817"/>
    </source>
</evidence>